<feature type="transmembrane region" description="Helical" evidence="6">
    <location>
        <begin position="187"/>
        <end position="206"/>
    </location>
</feature>
<sequence>MIDLSSFGPCPPTTRELTPRLQAVKYGKSVSFDDLNRYESAVTRSSDGLRELRQTEAQAAQARAAASVPATQMCSQRWRQALLMACILIGFFFSLLDTTIVSTSLLAASEDLSGFRDSSWVVLAYLLTYMGIGGAGLYSLTTIALPEVGPGHRPEIIGKIIGITLSVSFIIGPILGGIIPQISTWRVIYWLNAPFAIVTITGLVFLFPPENRSRLGPRRSLGRLDIIGSFLLLASTVLLVIALQEAGSLVVAWNSLLVLVSLTLAAVSLALFIGWESLLWSGSNWGIEPVFPLRLLQNRVYSACLIDKFLIGCVYLCLVITVPQRFQIVNGASVFKTGVHLLPMLGGTAGGCLVSGPINAKKNRTAPVVVVSCVFMAVSTSLLATVNRIDYPAGPMYGFLTLFGFGFGLFMSAGTMLSTAQASTGDHAVAQGAISQLRLLGGILGLTSFTIIFNSSIQSADMADGLSPGQLEVLRRSPSALVEMWPELQDLIRGTYCAAFHKMASIMAGVTGLALLVSLGTLEKSPPPIHGSLADEKAHFPDRGTSDMKLDDEASDRSLVAFHVPVVAEPLPTLSTNRR</sequence>
<feature type="transmembrane region" description="Helical" evidence="6">
    <location>
        <begin position="503"/>
        <end position="522"/>
    </location>
</feature>
<evidence type="ECO:0000256" key="4">
    <source>
        <dbReference type="ARBA" id="ARBA00023136"/>
    </source>
</evidence>
<feature type="transmembrane region" description="Helical" evidence="6">
    <location>
        <begin position="300"/>
        <end position="322"/>
    </location>
</feature>
<feature type="transmembrane region" description="Helical" evidence="6">
    <location>
        <begin position="256"/>
        <end position="279"/>
    </location>
</feature>
<accession>F0XK22</accession>
<dbReference type="GO" id="GO:0005886">
    <property type="term" value="C:plasma membrane"/>
    <property type="evidence" value="ECO:0007669"/>
    <property type="project" value="TreeGrafter"/>
</dbReference>
<feature type="transmembrane region" description="Helical" evidence="6">
    <location>
        <begin position="81"/>
        <end position="108"/>
    </location>
</feature>
<keyword evidence="2 6" id="KW-0812">Transmembrane</keyword>
<dbReference type="GO" id="GO:0022857">
    <property type="term" value="F:transmembrane transporter activity"/>
    <property type="evidence" value="ECO:0007669"/>
    <property type="project" value="InterPro"/>
</dbReference>
<comment type="subcellular location">
    <subcellularLocation>
        <location evidence="1">Membrane</location>
        <topology evidence="1">Multi-pass membrane protein</topology>
    </subcellularLocation>
</comment>
<proteinExistence type="predicted"/>
<feature type="transmembrane region" description="Helical" evidence="6">
    <location>
        <begin position="437"/>
        <end position="457"/>
    </location>
</feature>
<dbReference type="AlphaFoldDB" id="F0XK22"/>
<evidence type="ECO:0000313" key="7">
    <source>
        <dbReference type="EMBL" id="EFX01921.1"/>
    </source>
</evidence>
<dbReference type="InParanoid" id="F0XK22"/>
<feature type="transmembrane region" description="Helical" evidence="6">
    <location>
        <begin position="156"/>
        <end position="175"/>
    </location>
</feature>
<keyword evidence="8" id="KW-1185">Reference proteome</keyword>
<keyword evidence="4 6" id="KW-0472">Membrane</keyword>
<dbReference type="InterPro" id="IPR011701">
    <property type="entry name" value="MFS"/>
</dbReference>
<dbReference type="HOGENOM" id="CLU_000960_22_2_1"/>
<dbReference type="SUPFAM" id="SSF103473">
    <property type="entry name" value="MFS general substrate transporter"/>
    <property type="match status" value="1"/>
</dbReference>
<evidence type="ECO:0000256" key="1">
    <source>
        <dbReference type="ARBA" id="ARBA00004141"/>
    </source>
</evidence>
<reference evidence="7 8" key="1">
    <citation type="journal article" date="2011" name="Proc. Natl. Acad. Sci. U.S.A.">
        <title>Genome and transcriptome analyses of the mountain pine beetle-fungal symbiont Grosmannia clavigera, a lodgepole pine pathogen.</title>
        <authorList>
            <person name="DiGuistini S."/>
            <person name="Wang Y."/>
            <person name="Liao N.Y."/>
            <person name="Taylor G."/>
            <person name="Tanguay P."/>
            <person name="Feau N."/>
            <person name="Henrissat B."/>
            <person name="Chan S.K."/>
            <person name="Hesse-Orce U."/>
            <person name="Alamouti S.M."/>
            <person name="Tsui C.K.M."/>
            <person name="Docking R.T."/>
            <person name="Levasseur A."/>
            <person name="Haridas S."/>
            <person name="Robertson G."/>
            <person name="Birol I."/>
            <person name="Holt R.A."/>
            <person name="Marra M.A."/>
            <person name="Hamelin R.C."/>
            <person name="Hirst M."/>
            <person name="Jones S.J.M."/>
            <person name="Bohlmann J."/>
            <person name="Breuil C."/>
        </authorList>
    </citation>
    <scope>NUCLEOTIDE SEQUENCE [LARGE SCALE GENOMIC DNA]</scope>
    <source>
        <strain evidence="8">kw1407 / UAMH 11150</strain>
    </source>
</reference>
<dbReference type="EMBL" id="GL629787">
    <property type="protein sequence ID" value="EFX01921.1"/>
    <property type="molecule type" value="Genomic_DNA"/>
</dbReference>
<dbReference type="Gene3D" id="1.20.1250.20">
    <property type="entry name" value="MFS general substrate transporter like domains"/>
    <property type="match status" value="1"/>
</dbReference>
<name>F0XK22_GROCL</name>
<dbReference type="Pfam" id="PF07690">
    <property type="entry name" value="MFS_1"/>
    <property type="match status" value="1"/>
</dbReference>
<evidence type="ECO:0000256" key="5">
    <source>
        <dbReference type="SAM" id="MobiDB-lite"/>
    </source>
</evidence>
<feature type="compositionally biased region" description="Basic and acidic residues" evidence="5">
    <location>
        <begin position="533"/>
        <end position="549"/>
    </location>
</feature>
<gene>
    <name evidence="7" type="ORF">CMQ_4992</name>
</gene>
<dbReference type="eggNOG" id="KOG0254">
    <property type="taxonomic scope" value="Eukaryota"/>
</dbReference>
<feature type="transmembrane region" description="Helical" evidence="6">
    <location>
        <begin position="120"/>
        <end position="144"/>
    </location>
</feature>
<feature type="transmembrane region" description="Helical" evidence="6">
    <location>
        <begin position="396"/>
        <end position="417"/>
    </location>
</feature>
<dbReference type="OrthoDB" id="440553at2759"/>
<dbReference type="PANTHER" id="PTHR23501:SF43">
    <property type="entry name" value="MULTIDRUG TRANSPORTER, PUTATIVE (AFU_ORTHOLOGUE AFUA_6G03040)-RELATED"/>
    <property type="match status" value="1"/>
</dbReference>
<protein>
    <submittedName>
        <fullName evidence="7">Major facilitator superfamily transporter multidrug resistance</fullName>
    </submittedName>
</protein>
<evidence type="ECO:0000256" key="2">
    <source>
        <dbReference type="ARBA" id="ARBA00022692"/>
    </source>
</evidence>
<feature type="transmembrane region" description="Helical" evidence="6">
    <location>
        <begin position="226"/>
        <end position="244"/>
    </location>
</feature>
<dbReference type="GeneID" id="25978264"/>
<dbReference type="Gene3D" id="1.20.1720.10">
    <property type="entry name" value="Multidrug resistance protein D"/>
    <property type="match status" value="1"/>
</dbReference>
<feature type="transmembrane region" description="Helical" evidence="6">
    <location>
        <begin position="334"/>
        <end position="354"/>
    </location>
</feature>
<keyword evidence="3 6" id="KW-1133">Transmembrane helix</keyword>
<organism evidence="8">
    <name type="scientific">Grosmannia clavigera (strain kw1407 / UAMH 11150)</name>
    <name type="common">Blue stain fungus</name>
    <name type="synonym">Graphiocladiella clavigera</name>
    <dbReference type="NCBI Taxonomy" id="655863"/>
    <lineage>
        <taxon>Eukaryota</taxon>
        <taxon>Fungi</taxon>
        <taxon>Dikarya</taxon>
        <taxon>Ascomycota</taxon>
        <taxon>Pezizomycotina</taxon>
        <taxon>Sordariomycetes</taxon>
        <taxon>Sordariomycetidae</taxon>
        <taxon>Ophiostomatales</taxon>
        <taxon>Ophiostomataceae</taxon>
        <taxon>Leptographium</taxon>
    </lineage>
</organism>
<evidence type="ECO:0000256" key="6">
    <source>
        <dbReference type="SAM" id="Phobius"/>
    </source>
</evidence>
<dbReference type="RefSeq" id="XP_014171403.1">
    <property type="nucleotide sequence ID" value="XM_014315928.1"/>
</dbReference>
<dbReference type="Proteomes" id="UP000007796">
    <property type="component" value="Unassembled WGS sequence"/>
</dbReference>
<evidence type="ECO:0000313" key="8">
    <source>
        <dbReference type="Proteomes" id="UP000007796"/>
    </source>
</evidence>
<dbReference type="InterPro" id="IPR036259">
    <property type="entry name" value="MFS_trans_sf"/>
</dbReference>
<feature type="region of interest" description="Disordered" evidence="5">
    <location>
        <begin position="528"/>
        <end position="549"/>
    </location>
</feature>
<dbReference type="PANTHER" id="PTHR23501">
    <property type="entry name" value="MAJOR FACILITATOR SUPERFAMILY"/>
    <property type="match status" value="1"/>
</dbReference>
<evidence type="ECO:0000256" key="3">
    <source>
        <dbReference type="ARBA" id="ARBA00022989"/>
    </source>
</evidence>
<feature type="transmembrane region" description="Helical" evidence="6">
    <location>
        <begin position="366"/>
        <end position="384"/>
    </location>
</feature>